<dbReference type="OrthoDB" id="2428298at2759"/>
<evidence type="ECO:0000313" key="9">
    <source>
        <dbReference type="Proteomes" id="UP000022910"/>
    </source>
</evidence>
<dbReference type="HOGENOM" id="CLU_1759801_0_0_1"/>
<reference evidence="8 9" key="1">
    <citation type="submission" date="2014-02" db="EMBL/GenBank/DDBJ databases">
        <title>Single nucleus genome sequencing reveals high similarity among nuclei of an endomycorrhizal fungus.</title>
        <authorList>
            <person name="Lin K."/>
            <person name="Geurts R."/>
            <person name="Zhang Z."/>
            <person name="Limpens E."/>
            <person name="Saunders D.G."/>
            <person name="Mu D."/>
            <person name="Pang E."/>
            <person name="Cao H."/>
            <person name="Cha H."/>
            <person name="Lin T."/>
            <person name="Zhou Q."/>
            <person name="Shang Y."/>
            <person name="Li Y."/>
            <person name="Ivanov S."/>
            <person name="Sharma T."/>
            <person name="Velzen R.V."/>
            <person name="Ruijter N.D."/>
            <person name="Aanen D.K."/>
            <person name="Win J."/>
            <person name="Kamoun S."/>
            <person name="Bisseling T."/>
            <person name="Huang S."/>
        </authorList>
    </citation>
    <scope>NUCLEOTIDE SEQUENCE [LARGE SCALE GENOMIC DNA]</scope>
    <source>
        <strain evidence="9">DAOM197198w</strain>
    </source>
</reference>
<dbReference type="SUPFAM" id="SSF53098">
    <property type="entry name" value="Ribonuclease H-like"/>
    <property type="match status" value="1"/>
</dbReference>
<dbReference type="AlphaFoldDB" id="A0A015MQ61"/>
<evidence type="ECO:0000256" key="6">
    <source>
        <dbReference type="SAM" id="MobiDB-lite"/>
    </source>
</evidence>
<comment type="caution">
    <text evidence="8">The sequence shown here is derived from an EMBL/GenBank/DDBJ whole genome shotgun (WGS) entry which is preliminary data.</text>
</comment>
<evidence type="ECO:0000256" key="5">
    <source>
        <dbReference type="ARBA" id="ARBA00023242"/>
    </source>
</evidence>
<evidence type="ECO:0000256" key="3">
    <source>
        <dbReference type="ARBA" id="ARBA00022771"/>
    </source>
</evidence>
<evidence type="ECO:0000256" key="4">
    <source>
        <dbReference type="ARBA" id="ARBA00022833"/>
    </source>
</evidence>
<organism evidence="8 9">
    <name type="scientific">Rhizophagus irregularis (strain DAOM 197198w)</name>
    <name type="common">Glomus intraradices</name>
    <dbReference type="NCBI Taxonomy" id="1432141"/>
    <lineage>
        <taxon>Eukaryota</taxon>
        <taxon>Fungi</taxon>
        <taxon>Fungi incertae sedis</taxon>
        <taxon>Mucoromycota</taxon>
        <taxon>Glomeromycotina</taxon>
        <taxon>Glomeromycetes</taxon>
        <taxon>Glomerales</taxon>
        <taxon>Glomeraceae</taxon>
        <taxon>Rhizophagus</taxon>
    </lineage>
</organism>
<keyword evidence="5" id="KW-0539">Nucleus</keyword>
<evidence type="ECO:0000256" key="1">
    <source>
        <dbReference type="ARBA" id="ARBA00004123"/>
    </source>
</evidence>
<dbReference type="InterPro" id="IPR008906">
    <property type="entry name" value="HATC_C_dom"/>
</dbReference>
<dbReference type="GO" id="GO:0046983">
    <property type="term" value="F:protein dimerization activity"/>
    <property type="evidence" value="ECO:0007669"/>
    <property type="project" value="InterPro"/>
</dbReference>
<name>A0A015MQ61_RHIIW</name>
<dbReference type="PANTHER" id="PTHR46481:SF10">
    <property type="entry name" value="ZINC FINGER BED DOMAIN-CONTAINING PROTEIN 39"/>
    <property type="match status" value="1"/>
</dbReference>
<evidence type="ECO:0000313" key="8">
    <source>
        <dbReference type="EMBL" id="EXX68918.1"/>
    </source>
</evidence>
<dbReference type="Proteomes" id="UP000022910">
    <property type="component" value="Unassembled WGS sequence"/>
</dbReference>
<feature type="region of interest" description="Disordered" evidence="6">
    <location>
        <begin position="102"/>
        <end position="148"/>
    </location>
</feature>
<evidence type="ECO:0000259" key="7">
    <source>
        <dbReference type="Pfam" id="PF05699"/>
    </source>
</evidence>
<dbReference type="Pfam" id="PF05699">
    <property type="entry name" value="Dimer_Tnp_hAT"/>
    <property type="match status" value="1"/>
</dbReference>
<feature type="compositionally biased region" description="Low complexity" evidence="6">
    <location>
        <begin position="112"/>
        <end position="129"/>
    </location>
</feature>
<dbReference type="GO" id="GO:0008270">
    <property type="term" value="F:zinc ion binding"/>
    <property type="evidence" value="ECO:0007669"/>
    <property type="project" value="UniProtKB-KW"/>
</dbReference>
<dbReference type="GO" id="GO:0005634">
    <property type="term" value="C:nucleus"/>
    <property type="evidence" value="ECO:0007669"/>
    <property type="project" value="UniProtKB-SubCell"/>
</dbReference>
<dbReference type="EMBL" id="JEMT01017074">
    <property type="protein sequence ID" value="EXX68918.1"/>
    <property type="molecule type" value="Genomic_DNA"/>
</dbReference>
<dbReference type="STRING" id="1432141.A0A015MQ61"/>
<protein>
    <recommendedName>
        <fullName evidence="7">HAT C-terminal dimerisation domain-containing protein</fullName>
    </recommendedName>
</protein>
<keyword evidence="9" id="KW-1185">Reference proteome</keyword>
<gene>
    <name evidence="8" type="ORF">RirG_100700</name>
</gene>
<keyword evidence="4" id="KW-0862">Zinc</keyword>
<feature type="domain" description="HAT C-terminal dimerisation" evidence="7">
    <location>
        <begin position="16"/>
        <end position="95"/>
    </location>
</feature>
<sequence>MINNSQNYAENSEYDEINNYLSTPCDINADPLVWWNVHQKNYPTLSLIAKDYLIIQATSVSSEQAFSVAGNTITQTRNRLDPETARATLCLKSWIENKLGINITNEDDKETSSNSSDSDYCDSTSIISSEDSDNDDSNSEDSDSESES</sequence>
<keyword evidence="3" id="KW-0863">Zinc-finger</keyword>
<dbReference type="InterPro" id="IPR012337">
    <property type="entry name" value="RNaseH-like_sf"/>
</dbReference>
<dbReference type="PANTHER" id="PTHR46481">
    <property type="entry name" value="ZINC FINGER BED DOMAIN-CONTAINING PROTEIN 4"/>
    <property type="match status" value="1"/>
</dbReference>
<evidence type="ECO:0000256" key="2">
    <source>
        <dbReference type="ARBA" id="ARBA00022723"/>
    </source>
</evidence>
<feature type="compositionally biased region" description="Acidic residues" evidence="6">
    <location>
        <begin position="130"/>
        <end position="148"/>
    </location>
</feature>
<accession>A0A015MQ61</accession>
<keyword evidence="2" id="KW-0479">Metal-binding</keyword>
<dbReference type="InterPro" id="IPR052035">
    <property type="entry name" value="ZnF_BED_domain_contain"/>
</dbReference>
<proteinExistence type="predicted"/>
<comment type="subcellular location">
    <subcellularLocation>
        <location evidence="1">Nucleus</location>
    </subcellularLocation>
</comment>